<dbReference type="AlphaFoldDB" id="A0A0F9D9J6"/>
<name>A0A0F9D9J6_9ZZZZ</name>
<evidence type="ECO:0000313" key="1">
    <source>
        <dbReference type="EMBL" id="KKL14476.1"/>
    </source>
</evidence>
<protein>
    <submittedName>
        <fullName evidence="1">Uncharacterized protein</fullName>
    </submittedName>
</protein>
<comment type="caution">
    <text evidence="1">The sequence shown here is derived from an EMBL/GenBank/DDBJ whole genome shotgun (WGS) entry which is preliminary data.</text>
</comment>
<accession>A0A0F9D9J6</accession>
<organism evidence="1">
    <name type="scientific">marine sediment metagenome</name>
    <dbReference type="NCBI Taxonomy" id="412755"/>
    <lineage>
        <taxon>unclassified sequences</taxon>
        <taxon>metagenomes</taxon>
        <taxon>ecological metagenomes</taxon>
    </lineage>
</organism>
<dbReference type="EMBL" id="LAZR01040444">
    <property type="protein sequence ID" value="KKL14476.1"/>
    <property type="molecule type" value="Genomic_DNA"/>
</dbReference>
<sequence length="259" mass="29636">MPRGRIVLKCISESDKLAALKSDGARLLYTWLLTHLDINGCYSADVDIVRARIMPKLNKFKWQIWWYLKDMDRVGLIVIYKVGKDRFLHVPDFVKRQPRLFPDKEAIGTIPLPTPELVQSRSGAEPVLGVSKSCNSPPVSVKRKVKVLNNVYVKETYVKFLNRRVSFTARVLALHWNTVVRKLVVRGNSGDVKCLHDIGYWLAEEVEAGKFEIGIFDRVWQWAVDIDSSKDVDRPLAVLQARLKSELGYKCKSKRILTG</sequence>
<proteinExistence type="predicted"/>
<reference evidence="1" key="1">
    <citation type="journal article" date="2015" name="Nature">
        <title>Complex archaea that bridge the gap between prokaryotes and eukaryotes.</title>
        <authorList>
            <person name="Spang A."/>
            <person name="Saw J.H."/>
            <person name="Jorgensen S.L."/>
            <person name="Zaremba-Niedzwiedzka K."/>
            <person name="Martijn J."/>
            <person name="Lind A.E."/>
            <person name="van Eijk R."/>
            <person name="Schleper C."/>
            <person name="Guy L."/>
            <person name="Ettema T.J."/>
        </authorList>
    </citation>
    <scope>NUCLEOTIDE SEQUENCE</scope>
</reference>
<gene>
    <name evidence="1" type="ORF">LCGC14_2515290</name>
</gene>